<keyword evidence="3" id="KW-1185">Reference proteome</keyword>
<evidence type="ECO:0000313" key="2">
    <source>
        <dbReference type="EMBL" id="RXF72134.1"/>
    </source>
</evidence>
<comment type="caution">
    <text evidence="2">The sequence shown here is derived from an EMBL/GenBank/DDBJ whole genome shotgun (WGS) entry which is preliminary data.</text>
</comment>
<evidence type="ECO:0000313" key="3">
    <source>
        <dbReference type="Proteomes" id="UP000289708"/>
    </source>
</evidence>
<keyword evidence="1" id="KW-0812">Transmembrane</keyword>
<accession>A0A4Q0MFQ4</accession>
<dbReference type="AlphaFoldDB" id="A0A4Q0MFQ4"/>
<dbReference type="RefSeq" id="WP_128778301.1">
    <property type="nucleotide sequence ID" value="NZ_RYFI01000014.1"/>
</dbReference>
<reference evidence="2 3" key="1">
    <citation type="submission" date="2018-12" db="EMBL/GenBank/DDBJ databases">
        <title>bacterium Hansschlegelia zhihuaiae S113.</title>
        <authorList>
            <person name="He J."/>
        </authorList>
    </citation>
    <scope>NUCLEOTIDE SEQUENCE [LARGE SCALE GENOMIC DNA]</scope>
    <source>
        <strain evidence="2 3">S 113</strain>
    </source>
</reference>
<organism evidence="2 3">
    <name type="scientific">Hansschlegelia zhihuaiae</name>
    <dbReference type="NCBI Taxonomy" id="405005"/>
    <lineage>
        <taxon>Bacteria</taxon>
        <taxon>Pseudomonadati</taxon>
        <taxon>Pseudomonadota</taxon>
        <taxon>Alphaproteobacteria</taxon>
        <taxon>Hyphomicrobiales</taxon>
        <taxon>Methylopilaceae</taxon>
        <taxon>Hansschlegelia</taxon>
    </lineage>
</organism>
<gene>
    <name evidence="2" type="ORF">EK403_15105</name>
</gene>
<dbReference type="EMBL" id="RYFI01000014">
    <property type="protein sequence ID" value="RXF72134.1"/>
    <property type="molecule type" value="Genomic_DNA"/>
</dbReference>
<keyword evidence="1" id="KW-1133">Transmembrane helix</keyword>
<protein>
    <submittedName>
        <fullName evidence="2">Uncharacterized protein</fullName>
    </submittedName>
</protein>
<proteinExistence type="predicted"/>
<name>A0A4Q0MFQ4_9HYPH</name>
<evidence type="ECO:0000256" key="1">
    <source>
        <dbReference type="SAM" id="Phobius"/>
    </source>
</evidence>
<dbReference type="Proteomes" id="UP000289708">
    <property type="component" value="Unassembled WGS sequence"/>
</dbReference>
<feature type="transmembrane region" description="Helical" evidence="1">
    <location>
        <begin position="12"/>
        <end position="27"/>
    </location>
</feature>
<sequence>MMDQVIVELLKYGLPGLGLLALGWAYLQERADRKAAENRLIEYLSKDRDAVLAVSHSAVAAIGEATQAHAGTSRTLEAMTRAIERGVYPIAPPRAAQ</sequence>
<keyword evidence="1" id="KW-0472">Membrane</keyword>